<dbReference type="InterPro" id="IPR001447">
    <property type="entry name" value="Arylamine_N-AcTrfase"/>
</dbReference>
<dbReference type="EMBL" id="JAULSW010000006">
    <property type="protein sequence ID" value="KAK3377706.1"/>
    <property type="molecule type" value="Genomic_DNA"/>
</dbReference>
<evidence type="ECO:0000256" key="1">
    <source>
        <dbReference type="ARBA" id="ARBA00006547"/>
    </source>
</evidence>
<comment type="similarity">
    <text evidence="1 2">Belongs to the arylamine N-acetyltransferase family.</text>
</comment>
<organism evidence="3 4">
    <name type="scientific">Podospora didyma</name>
    <dbReference type="NCBI Taxonomy" id="330526"/>
    <lineage>
        <taxon>Eukaryota</taxon>
        <taxon>Fungi</taxon>
        <taxon>Dikarya</taxon>
        <taxon>Ascomycota</taxon>
        <taxon>Pezizomycotina</taxon>
        <taxon>Sordariomycetes</taxon>
        <taxon>Sordariomycetidae</taxon>
        <taxon>Sordariales</taxon>
        <taxon>Podosporaceae</taxon>
        <taxon>Podospora</taxon>
    </lineage>
</organism>
<dbReference type="SUPFAM" id="SSF54001">
    <property type="entry name" value="Cysteine proteinases"/>
    <property type="match status" value="1"/>
</dbReference>
<accession>A0AAE0KJC0</accession>
<reference evidence="3" key="1">
    <citation type="journal article" date="2023" name="Mol. Phylogenet. Evol.">
        <title>Genome-scale phylogeny and comparative genomics of the fungal order Sordariales.</title>
        <authorList>
            <person name="Hensen N."/>
            <person name="Bonometti L."/>
            <person name="Westerberg I."/>
            <person name="Brannstrom I.O."/>
            <person name="Guillou S."/>
            <person name="Cros-Aarteil S."/>
            <person name="Calhoun S."/>
            <person name="Haridas S."/>
            <person name="Kuo A."/>
            <person name="Mondo S."/>
            <person name="Pangilinan J."/>
            <person name="Riley R."/>
            <person name="LaButti K."/>
            <person name="Andreopoulos B."/>
            <person name="Lipzen A."/>
            <person name="Chen C."/>
            <person name="Yan M."/>
            <person name="Daum C."/>
            <person name="Ng V."/>
            <person name="Clum A."/>
            <person name="Steindorff A."/>
            <person name="Ohm R.A."/>
            <person name="Martin F."/>
            <person name="Silar P."/>
            <person name="Natvig D.O."/>
            <person name="Lalanne C."/>
            <person name="Gautier V."/>
            <person name="Ament-Velasquez S.L."/>
            <person name="Kruys A."/>
            <person name="Hutchinson M.I."/>
            <person name="Powell A.J."/>
            <person name="Barry K."/>
            <person name="Miller A.N."/>
            <person name="Grigoriev I.V."/>
            <person name="Debuchy R."/>
            <person name="Gladieux P."/>
            <person name="Hiltunen Thoren M."/>
            <person name="Johannesson H."/>
        </authorList>
    </citation>
    <scope>NUCLEOTIDE SEQUENCE</scope>
    <source>
        <strain evidence="3">CBS 232.78</strain>
    </source>
</reference>
<evidence type="ECO:0000256" key="2">
    <source>
        <dbReference type="RuleBase" id="RU003452"/>
    </source>
</evidence>
<keyword evidence="2" id="KW-0012">Acyltransferase</keyword>
<dbReference type="AlphaFoldDB" id="A0AAE0KJC0"/>
<sequence length="325" mass="36440">MSSSVETSDSAYSSSQVSEYLSHIGLPPSFHPSANPVLDLTYLTTLFVHQITAIPYENLVIHYSLSHAVDLDPQAVFTKVVRNRRGRGGYCMENSILFNHMLRALGFTDAYTAGVRIRMRDPDNVPAGPYIGYVHLVNIVRLSSDGQKYALDVGFGGDGPTLPMPLVAGLVHHNSIGTQEIRYVHDCLPATPQRRGRDKNWIYEYRNGPDREWNAFYAFAEFEFFEPDFQVINYYTSQAPTSAQSYRPIVVRFLRGDGDDGRVKVVGKVMLMHGDVKRNVSGRTELVKTCVSERERVEALSEYFGIELTEEEAGGIKGFRSELLG</sequence>
<keyword evidence="4" id="KW-1185">Reference proteome</keyword>
<dbReference type="InterPro" id="IPR038765">
    <property type="entry name" value="Papain-like_cys_pep_sf"/>
</dbReference>
<evidence type="ECO:0000313" key="3">
    <source>
        <dbReference type="EMBL" id="KAK3377706.1"/>
    </source>
</evidence>
<reference evidence="3" key="2">
    <citation type="submission" date="2023-06" db="EMBL/GenBank/DDBJ databases">
        <authorList>
            <consortium name="Lawrence Berkeley National Laboratory"/>
            <person name="Haridas S."/>
            <person name="Hensen N."/>
            <person name="Bonometti L."/>
            <person name="Westerberg I."/>
            <person name="Brannstrom I.O."/>
            <person name="Guillou S."/>
            <person name="Cros-Aarteil S."/>
            <person name="Calhoun S."/>
            <person name="Kuo A."/>
            <person name="Mondo S."/>
            <person name="Pangilinan J."/>
            <person name="Riley R."/>
            <person name="LaButti K."/>
            <person name="Andreopoulos B."/>
            <person name="Lipzen A."/>
            <person name="Chen C."/>
            <person name="Yanf M."/>
            <person name="Daum C."/>
            <person name="Ng V."/>
            <person name="Clum A."/>
            <person name="Steindorff A."/>
            <person name="Ohm R."/>
            <person name="Martin F."/>
            <person name="Silar P."/>
            <person name="Natvig D."/>
            <person name="Lalanne C."/>
            <person name="Gautier V."/>
            <person name="Ament-velasquez S.L."/>
            <person name="Kruys A."/>
            <person name="Hutchinson M.I."/>
            <person name="Powell A.J."/>
            <person name="Barry K."/>
            <person name="Miller A.N."/>
            <person name="Grigoriev I.V."/>
            <person name="Debuchy R."/>
            <person name="Gladieux P."/>
            <person name="Thoren M.H."/>
            <person name="Johannesson H."/>
        </authorList>
    </citation>
    <scope>NUCLEOTIDE SEQUENCE</scope>
    <source>
        <strain evidence="3">CBS 232.78</strain>
    </source>
</reference>
<protein>
    <submittedName>
        <fullName evidence="3">Arylamine N-acetyltransferase 2</fullName>
    </submittedName>
</protein>
<keyword evidence="2" id="KW-0808">Transferase</keyword>
<evidence type="ECO:0000313" key="4">
    <source>
        <dbReference type="Proteomes" id="UP001285441"/>
    </source>
</evidence>
<proteinExistence type="inferred from homology"/>
<dbReference type="PANTHER" id="PTHR11786">
    <property type="entry name" value="N-HYDROXYARYLAMINE O-ACETYLTRANSFERASE"/>
    <property type="match status" value="1"/>
</dbReference>
<dbReference type="PRINTS" id="PR01543">
    <property type="entry name" value="ANATRNSFRASE"/>
</dbReference>
<gene>
    <name evidence="3" type="ORF">B0H63DRAFT_511908</name>
</gene>
<dbReference type="InterPro" id="IPR053710">
    <property type="entry name" value="Arylamine_NAT_domain_sf"/>
</dbReference>
<comment type="caution">
    <text evidence="3">The sequence shown here is derived from an EMBL/GenBank/DDBJ whole genome shotgun (WGS) entry which is preliminary data.</text>
</comment>
<dbReference type="Pfam" id="PF00797">
    <property type="entry name" value="Acetyltransf_2"/>
    <property type="match status" value="1"/>
</dbReference>
<dbReference type="GO" id="GO:0016407">
    <property type="term" value="F:acetyltransferase activity"/>
    <property type="evidence" value="ECO:0007669"/>
    <property type="project" value="InterPro"/>
</dbReference>
<name>A0AAE0KJC0_9PEZI</name>
<dbReference type="Proteomes" id="UP001285441">
    <property type="component" value="Unassembled WGS sequence"/>
</dbReference>
<dbReference type="PANTHER" id="PTHR11786:SF0">
    <property type="entry name" value="ARYLAMINE N-ACETYLTRANSFERASE 4-RELATED"/>
    <property type="match status" value="1"/>
</dbReference>
<dbReference type="Gene3D" id="3.30.2140.20">
    <property type="match status" value="1"/>
</dbReference>